<keyword evidence="4" id="KW-0694">RNA-binding</keyword>
<evidence type="ECO:0000313" key="7">
    <source>
        <dbReference type="EMBL" id="HED11123.1"/>
    </source>
</evidence>
<dbReference type="InterPro" id="IPR050188">
    <property type="entry name" value="RluA_PseudoU_synthase"/>
</dbReference>
<dbReference type="InterPro" id="IPR006145">
    <property type="entry name" value="PsdUridine_synth_RsuA/RluA"/>
</dbReference>
<dbReference type="Proteomes" id="UP000886005">
    <property type="component" value="Unassembled WGS sequence"/>
</dbReference>
<dbReference type="InterPro" id="IPR020103">
    <property type="entry name" value="PsdUridine_synth_cat_dom_sf"/>
</dbReference>
<gene>
    <name evidence="7" type="ORF">ENJ10_10580</name>
</gene>
<feature type="active site" evidence="3">
    <location>
        <position position="137"/>
    </location>
</feature>
<dbReference type="Pfam" id="PF00849">
    <property type="entry name" value="PseudoU_synth_2"/>
    <property type="match status" value="1"/>
</dbReference>
<dbReference type="InterPro" id="IPR036986">
    <property type="entry name" value="S4_RNA-bd_sf"/>
</dbReference>
<dbReference type="EC" id="5.4.99.-" evidence="5"/>
<dbReference type="AlphaFoldDB" id="A0A7V1LN63"/>
<comment type="catalytic activity">
    <reaction evidence="5">
        <text>a uridine in RNA = a pseudouridine in RNA</text>
        <dbReference type="Rhea" id="RHEA:48348"/>
        <dbReference type="Rhea" id="RHEA-COMP:12068"/>
        <dbReference type="Rhea" id="RHEA-COMP:12069"/>
        <dbReference type="ChEBI" id="CHEBI:65314"/>
        <dbReference type="ChEBI" id="CHEBI:65315"/>
    </reaction>
</comment>
<name>A0A7V1LN63_CALAY</name>
<organism evidence="7">
    <name type="scientific">Caldithrix abyssi</name>
    <dbReference type="NCBI Taxonomy" id="187145"/>
    <lineage>
        <taxon>Bacteria</taxon>
        <taxon>Pseudomonadati</taxon>
        <taxon>Calditrichota</taxon>
        <taxon>Calditrichia</taxon>
        <taxon>Calditrichales</taxon>
        <taxon>Calditrichaceae</taxon>
        <taxon>Caldithrix</taxon>
    </lineage>
</organism>
<comment type="similarity">
    <text evidence="1 5">Belongs to the pseudouridine synthase RluA family.</text>
</comment>
<reference evidence="7" key="1">
    <citation type="journal article" date="2020" name="mSystems">
        <title>Genome- and Community-Level Interaction Insights into Carbon Utilization and Element Cycling Functions of Hydrothermarchaeota in Hydrothermal Sediment.</title>
        <authorList>
            <person name="Zhou Z."/>
            <person name="Liu Y."/>
            <person name="Xu W."/>
            <person name="Pan J."/>
            <person name="Luo Z.H."/>
            <person name="Li M."/>
        </authorList>
    </citation>
    <scope>NUCLEOTIDE SEQUENCE [LARGE SCALE GENOMIC DNA]</scope>
    <source>
        <strain evidence="7">HyVt-456</strain>
    </source>
</reference>
<comment type="function">
    <text evidence="5">Responsible for synthesis of pseudouridine from uracil.</text>
</comment>
<evidence type="ECO:0000256" key="2">
    <source>
        <dbReference type="ARBA" id="ARBA00023235"/>
    </source>
</evidence>
<dbReference type="Gene3D" id="3.10.290.10">
    <property type="entry name" value="RNA-binding S4 domain"/>
    <property type="match status" value="1"/>
</dbReference>
<dbReference type="GO" id="GO:0120159">
    <property type="term" value="F:rRNA pseudouridine synthase activity"/>
    <property type="evidence" value="ECO:0007669"/>
    <property type="project" value="UniProtKB-ARBA"/>
</dbReference>
<dbReference type="SMART" id="SM00363">
    <property type="entry name" value="S4"/>
    <property type="match status" value="1"/>
</dbReference>
<dbReference type="PANTHER" id="PTHR21600">
    <property type="entry name" value="MITOCHONDRIAL RNA PSEUDOURIDINE SYNTHASE"/>
    <property type="match status" value="1"/>
</dbReference>
<dbReference type="NCBIfam" id="TIGR00005">
    <property type="entry name" value="rluA_subfam"/>
    <property type="match status" value="1"/>
</dbReference>
<dbReference type="PROSITE" id="PS50889">
    <property type="entry name" value="S4"/>
    <property type="match status" value="1"/>
</dbReference>
<dbReference type="Gene3D" id="3.30.2350.10">
    <property type="entry name" value="Pseudouridine synthase"/>
    <property type="match status" value="1"/>
</dbReference>
<dbReference type="Pfam" id="PF01479">
    <property type="entry name" value="S4"/>
    <property type="match status" value="1"/>
</dbReference>
<feature type="domain" description="RNA-binding S4" evidence="6">
    <location>
        <begin position="15"/>
        <end position="78"/>
    </location>
</feature>
<protein>
    <recommendedName>
        <fullName evidence="5">Pseudouridine synthase</fullName>
        <ecNumber evidence="5">5.4.99.-</ecNumber>
    </recommendedName>
</protein>
<dbReference type="PANTHER" id="PTHR21600:SF44">
    <property type="entry name" value="RIBOSOMAL LARGE SUBUNIT PSEUDOURIDINE SYNTHASE D"/>
    <property type="match status" value="1"/>
</dbReference>
<dbReference type="GO" id="GO:0003723">
    <property type="term" value="F:RNA binding"/>
    <property type="evidence" value="ECO:0007669"/>
    <property type="project" value="UniProtKB-KW"/>
</dbReference>
<dbReference type="SUPFAM" id="SSF55120">
    <property type="entry name" value="Pseudouridine synthase"/>
    <property type="match status" value="1"/>
</dbReference>
<dbReference type="CDD" id="cd00165">
    <property type="entry name" value="S4"/>
    <property type="match status" value="1"/>
</dbReference>
<evidence type="ECO:0000256" key="3">
    <source>
        <dbReference type="PIRSR" id="PIRSR606225-1"/>
    </source>
</evidence>
<dbReference type="CDD" id="cd02869">
    <property type="entry name" value="PseudoU_synth_RluA_like"/>
    <property type="match status" value="1"/>
</dbReference>
<evidence type="ECO:0000259" key="6">
    <source>
        <dbReference type="SMART" id="SM00363"/>
    </source>
</evidence>
<sequence>MLNHKYHISAETAGQRLDKFLTGILPEKTRSYFTRHIHSGHVLVNGNAEKPGYTLRENDTVLVTIPDVVRTVVAADIPLDIRYEDEAILVVNKPAGLTVHPGNGTENDTLVNGLLHYTDQLAFIGQSDRPGIVHRLDKNTSGLMVIAKTDAAHRFIQQQFDTRDIHRTYTALVWGIPKTESGTVHTFINRSRKDPTKMKVTHSTGKEAITHWRLLEEFHFFSLLELRLDTGRTHQIRVHMSSRHHPLVGDPEYNGREKQLMRLPDNLRKRGHHLLKNLKRQFLHASKLEFIHPLKKEAVSFESELPADLQSTYDNLREWFLLKQTETGATDSPS</sequence>
<dbReference type="InterPro" id="IPR006225">
    <property type="entry name" value="PsdUridine_synth_RluC/D"/>
</dbReference>
<dbReference type="GO" id="GO:0000455">
    <property type="term" value="P:enzyme-directed rRNA pseudouridine synthesis"/>
    <property type="evidence" value="ECO:0007669"/>
    <property type="project" value="TreeGrafter"/>
</dbReference>
<comment type="caution">
    <text evidence="7">The sequence shown here is derived from an EMBL/GenBank/DDBJ whole genome shotgun (WGS) entry which is preliminary data.</text>
</comment>
<evidence type="ECO:0000256" key="4">
    <source>
        <dbReference type="PROSITE-ProRule" id="PRU00182"/>
    </source>
</evidence>
<dbReference type="EMBL" id="DRLD01000292">
    <property type="protein sequence ID" value="HED11123.1"/>
    <property type="molecule type" value="Genomic_DNA"/>
</dbReference>
<evidence type="ECO:0000256" key="5">
    <source>
        <dbReference type="RuleBase" id="RU362028"/>
    </source>
</evidence>
<dbReference type="SUPFAM" id="SSF55174">
    <property type="entry name" value="Alpha-L RNA-binding motif"/>
    <property type="match status" value="1"/>
</dbReference>
<keyword evidence="2 5" id="KW-0413">Isomerase</keyword>
<proteinExistence type="inferred from homology"/>
<dbReference type="InterPro" id="IPR006224">
    <property type="entry name" value="PsdUridine_synth_RluA-like_CS"/>
</dbReference>
<dbReference type="InterPro" id="IPR002942">
    <property type="entry name" value="S4_RNA-bd"/>
</dbReference>
<evidence type="ECO:0000256" key="1">
    <source>
        <dbReference type="ARBA" id="ARBA00010876"/>
    </source>
</evidence>
<accession>A0A7V1LN63</accession>
<dbReference type="PROSITE" id="PS01129">
    <property type="entry name" value="PSI_RLU"/>
    <property type="match status" value="1"/>
</dbReference>